<organism evidence="2 3">
    <name type="scientific">Aggregatibacter actinomycetemcomitans</name>
    <name type="common">Actinobacillus actinomycetemcomitans</name>
    <name type="synonym">Haemophilus actinomycetemcomitans</name>
    <dbReference type="NCBI Taxonomy" id="714"/>
    <lineage>
        <taxon>Bacteria</taxon>
        <taxon>Pseudomonadati</taxon>
        <taxon>Pseudomonadota</taxon>
        <taxon>Gammaproteobacteria</taxon>
        <taxon>Pasteurellales</taxon>
        <taxon>Pasteurellaceae</taxon>
        <taxon>Aggregatibacter</taxon>
    </lineage>
</organism>
<protein>
    <submittedName>
        <fullName evidence="2">Uncharacterized protein</fullName>
    </submittedName>
</protein>
<sequence>MSDKEVNVSLIGWAIVLLPYEIGLLFMLFGAVTFGQVLFWGTAFYALIFVIFAFFRAPLAAMLGIVIGSKL</sequence>
<keyword evidence="1" id="KW-0812">Transmembrane</keyword>
<reference evidence="2 3" key="1">
    <citation type="submission" date="2017-10" db="EMBL/GenBank/DDBJ databases">
        <title>Draft genome sequences of Aggregatibacter actinomycetemcomitans strains 310a and 310b.</title>
        <authorList>
            <person name="May A.C."/>
            <person name="Ohta H."/>
            <person name="Maeda H."/>
            <person name="Kokeguchi S."/>
            <person name="Cugini C."/>
        </authorList>
    </citation>
    <scope>NUCLEOTIDE SEQUENCE [LARGE SCALE GENOMIC DNA]</scope>
    <source>
        <strain evidence="2 3">310b</strain>
    </source>
</reference>
<gene>
    <name evidence="2" type="ORF">CQR80_08985</name>
</gene>
<evidence type="ECO:0000313" key="3">
    <source>
        <dbReference type="Proteomes" id="UP000226080"/>
    </source>
</evidence>
<dbReference type="Proteomes" id="UP000226080">
    <property type="component" value="Unassembled WGS sequence"/>
</dbReference>
<keyword evidence="1" id="KW-0472">Membrane</keyword>
<keyword evidence="3" id="KW-1185">Reference proteome</keyword>
<evidence type="ECO:0000313" key="2">
    <source>
        <dbReference type="EMBL" id="PHO20063.1"/>
    </source>
</evidence>
<evidence type="ECO:0000256" key="1">
    <source>
        <dbReference type="SAM" id="Phobius"/>
    </source>
</evidence>
<feature type="transmembrane region" description="Helical" evidence="1">
    <location>
        <begin position="44"/>
        <end position="67"/>
    </location>
</feature>
<accession>A0A2G1DNJ2</accession>
<name>A0A2G1DNJ2_AGGAC</name>
<comment type="caution">
    <text evidence="2">The sequence shown here is derived from an EMBL/GenBank/DDBJ whole genome shotgun (WGS) entry which is preliminary data.</text>
</comment>
<dbReference type="EMBL" id="PCGW01000018">
    <property type="protein sequence ID" value="PHO20063.1"/>
    <property type="molecule type" value="Genomic_DNA"/>
</dbReference>
<proteinExistence type="predicted"/>
<keyword evidence="1" id="KW-1133">Transmembrane helix</keyword>
<feature type="transmembrane region" description="Helical" evidence="1">
    <location>
        <begin position="12"/>
        <end position="38"/>
    </location>
</feature>
<dbReference type="RefSeq" id="WP_005543178.1">
    <property type="nucleotide sequence ID" value="NZ_JABJZG010000011.1"/>
</dbReference>